<dbReference type="Pfam" id="PF07315">
    <property type="entry name" value="DUF1462"/>
    <property type="match status" value="1"/>
</dbReference>
<reference evidence="1 2" key="1">
    <citation type="submission" date="2012-09" db="EMBL/GenBank/DDBJ databases">
        <title>Genome Sequence of Bacillus sp. DW5-4.</title>
        <authorList>
            <person name="Lai Q."/>
            <person name="Liu Y."/>
            <person name="Shao Z."/>
        </authorList>
    </citation>
    <scope>NUCLEOTIDE SEQUENCE [LARGE SCALE GENOMIC DNA]</scope>
    <source>
        <strain evidence="1 2">DW5-4</strain>
    </source>
</reference>
<gene>
    <name evidence="1" type="ORF">BA70_01220</name>
</gene>
<comment type="caution">
    <text evidence="1">The sequence shown here is derived from an EMBL/GenBank/DDBJ whole genome shotgun (WGS) entry which is preliminary data.</text>
</comment>
<proteinExistence type="predicted"/>
<sequence length="109" mass="12887">MNQTVDLYVYGRDVLCASCVNLPSSKDTFEWLDAALKRKYPNQPFRITYIDIEHPPENERQKELSERILDDEFFYPLVLVEDQIVGEGNPKLKDIYQEMEKYGYKESSE</sequence>
<dbReference type="PIRSF" id="PIRSF010603">
    <property type="entry name" value="UCP010603"/>
    <property type="match status" value="1"/>
</dbReference>
<name>A0A081LG65_9BACI</name>
<dbReference type="InterPro" id="IPR038218">
    <property type="entry name" value="YuzD-like_sp"/>
</dbReference>
<protein>
    <submittedName>
        <fullName evidence="1">Disulfide oxidoreductase</fullName>
    </submittedName>
</protein>
<dbReference type="InterPro" id="IPR036249">
    <property type="entry name" value="Thioredoxin-like_sf"/>
</dbReference>
<dbReference type="OrthoDB" id="2389679at2"/>
<accession>A0A081LG65</accession>
<organism evidence="1 2">
    <name type="scientific">Bacillus zhangzhouensis</name>
    <dbReference type="NCBI Taxonomy" id="1178540"/>
    <lineage>
        <taxon>Bacteria</taxon>
        <taxon>Bacillati</taxon>
        <taxon>Bacillota</taxon>
        <taxon>Bacilli</taxon>
        <taxon>Bacillales</taxon>
        <taxon>Bacillaceae</taxon>
        <taxon>Bacillus</taxon>
    </lineage>
</organism>
<evidence type="ECO:0000313" key="1">
    <source>
        <dbReference type="EMBL" id="KEP28241.1"/>
    </source>
</evidence>
<evidence type="ECO:0000313" key="2">
    <source>
        <dbReference type="Proteomes" id="UP000028091"/>
    </source>
</evidence>
<dbReference type="EMBL" id="JOTP01000001">
    <property type="protein sequence ID" value="KEP28241.1"/>
    <property type="molecule type" value="Genomic_DNA"/>
</dbReference>
<dbReference type="RefSeq" id="WP_034317069.1">
    <property type="nucleotide sequence ID" value="NZ_JAVIKA010000004.1"/>
</dbReference>
<dbReference type="eggNOG" id="COG4837">
    <property type="taxonomic scope" value="Bacteria"/>
</dbReference>
<dbReference type="Proteomes" id="UP000028091">
    <property type="component" value="Unassembled WGS sequence"/>
</dbReference>
<keyword evidence="2" id="KW-1185">Reference proteome</keyword>
<dbReference type="Gene3D" id="3.40.30.30">
    <property type="entry name" value="Hypothetical protein sa0798"/>
    <property type="match status" value="1"/>
</dbReference>
<dbReference type="SUPFAM" id="SSF52833">
    <property type="entry name" value="Thioredoxin-like"/>
    <property type="match status" value="1"/>
</dbReference>
<dbReference type="AlphaFoldDB" id="A0A081LG65"/>
<dbReference type="InterPro" id="IPR009190">
    <property type="entry name" value="DUF1462"/>
</dbReference>